<dbReference type="EMBL" id="LR536450">
    <property type="protein sequence ID" value="VFU09666.1"/>
    <property type="molecule type" value="Genomic_DNA"/>
</dbReference>
<reference evidence="2 4" key="2">
    <citation type="submission" date="2019-05" db="EMBL/GenBank/DDBJ databases">
        <authorList>
            <person name="Farhan Ul Haque M."/>
        </authorList>
    </citation>
    <scope>NUCLEOTIDE SEQUENCE [LARGE SCALE GENOMIC DNA]</scope>
    <source>
        <strain evidence="2">2</strain>
    </source>
</reference>
<evidence type="ECO:0000313" key="4">
    <source>
        <dbReference type="Proteomes" id="UP000485880"/>
    </source>
</evidence>
<organism evidence="1 3">
    <name type="scientific">Methylocella tundrae</name>
    <dbReference type="NCBI Taxonomy" id="227605"/>
    <lineage>
        <taxon>Bacteria</taxon>
        <taxon>Pseudomonadati</taxon>
        <taxon>Pseudomonadota</taxon>
        <taxon>Alphaproteobacteria</taxon>
        <taxon>Hyphomicrobiales</taxon>
        <taxon>Beijerinckiaceae</taxon>
        <taxon>Methylocella</taxon>
    </lineage>
</organism>
<dbReference type="EMBL" id="CABFMQ020000001">
    <property type="protein sequence ID" value="VTZ48086.1"/>
    <property type="molecule type" value="Genomic_DNA"/>
</dbReference>
<evidence type="ECO:0008006" key="5">
    <source>
        <dbReference type="Google" id="ProtNLM"/>
    </source>
</evidence>
<evidence type="ECO:0000313" key="1">
    <source>
        <dbReference type="EMBL" id="VFU09666.1"/>
    </source>
</evidence>
<dbReference type="AlphaFoldDB" id="A0A4U8Z2P2"/>
<evidence type="ECO:0000313" key="3">
    <source>
        <dbReference type="Proteomes" id="UP000294360"/>
    </source>
</evidence>
<evidence type="ECO:0000313" key="2">
    <source>
        <dbReference type="EMBL" id="VTZ48086.1"/>
    </source>
</evidence>
<accession>A0A4U8Z2P2</accession>
<dbReference type="KEGG" id="mtun:MTUNDRAET4_2779"/>
<proteinExistence type="predicted"/>
<dbReference type="RefSeq" id="WP_134490117.1">
    <property type="nucleotide sequence ID" value="NZ_CABFMQ020000001.1"/>
</dbReference>
<gene>
    <name evidence="2" type="ORF">MPC4_10036</name>
    <name evidence="1" type="ORF">MTUNDRAET4_2779</name>
</gene>
<reference evidence="1 3" key="1">
    <citation type="submission" date="2019-03" db="EMBL/GenBank/DDBJ databases">
        <authorList>
            <person name="Kox A.R. M."/>
        </authorList>
    </citation>
    <scope>NUCLEOTIDE SEQUENCE [LARGE SCALE GENOMIC DNA]</scope>
    <source>
        <strain evidence="1">MTUNDRAET4 annotated genome</strain>
    </source>
</reference>
<dbReference type="OrthoDB" id="8245037at2"/>
<dbReference type="Proteomes" id="UP000485880">
    <property type="component" value="Unassembled WGS sequence"/>
</dbReference>
<dbReference type="Proteomes" id="UP000294360">
    <property type="component" value="Chromosome"/>
</dbReference>
<protein>
    <recommendedName>
        <fullName evidence="5">Cysteine rich repeat-containing protein</fullName>
    </recommendedName>
</protein>
<sequence>MGEADTGLAAANPSVRAARAKRGGLLGVIFAFSASAACAQGLEGTPEEREACTPDALNLCQAYIPDAERIKECLIQHVSDLSPACREVFEPKQKKSGLEYFTVAPNRKISLASYPILF</sequence>
<name>A0A4U8Z2P2_METTU</name>
<keyword evidence="4" id="KW-1185">Reference proteome</keyword>